<dbReference type="Gene3D" id="1.25.10.10">
    <property type="entry name" value="Leucine-rich Repeat Variant"/>
    <property type="match status" value="1"/>
</dbReference>
<reference evidence="9" key="2">
    <citation type="submission" date="2025-08" db="UniProtKB">
        <authorList>
            <consortium name="RefSeq"/>
        </authorList>
    </citation>
    <scope>IDENTIFICATION</scope>
    <source>
        <tissue evidence="9">Leaf</tissue>
    </source>
</reference>
<dbReference type="InterPro" id="IPR011989">
    <property type="entry name" value="ARM-like"/>
</dbReference>
<keyword evidence="8" id="KW-1185">Reference proteome</keyword>
<name>A0ABM0VYN3_CAMSA</name>
<dbReference type="GeneID" id="104743819"/>
<evidence type="ECO:0000256" key="6">
    <source>
        <dbReference type="PROSITE-ProRule" id="PRU00317"/>
    </source>
</evidence>
<evidence type="ECO:0000256" key="2">
    <source>
        <dbReference type="ARBA" id="ARBA00022490"/>
    </source>
</evidence>
<evidence type="ECO:0000313" key="8">
    <source>
        <dbReference type="Proteomes" id="UP000694864"/>
    </source>
</evidence>
<dbReference type="CDD" id="cd07920">
    <property type="entry name" value="Pumilio"/>
    <property type="match status" value="1"/>
</dbReference>
<keyword evidence="3" id="KW-0677">Repeat</keyword>
<evidence type="ECO:0000256" key="4">
    <source>
        <dbReference type="ARBA" id="ARBA00022845"/>
    </source>
</evidence>
<sequence>MNMWSRPEETFRVDPGDFVFRPRAVHEFSRFDDQNLSEASSARQGFPQNKNLHGVSSQAELRFPGFQDSFEVSQSLVTMEDDPKMTTVLPPSLASMVMRYGFVYLMTKDQIGSRVLQKLADQGAFLDCHVIFLEIIDHVTELSKDPFGNYFVQKILQVCDEDLRTLIVRVLTLKPVEFIKICLNTYGTRVIQKWIETMKTRQQIALVKSGLKPGFLPLDKDLNGSHVIRSCLQFLGPNDNKFVLEAATKYCTEIAPLLHGCCVLQCCLSNSVGPQRERLIAEISRDLLHLSQDQFGNYVVQCLIEQQDSPVKLLDQFKTHYVELATQKFSSHVIEKCLTKYPESRAEIVNELLSFPNFEDLLQDPYGNYVIQKALSVTKGAVRARLVEKVNRFGRLKSSPYCKKIFSKNIFKK</sequence>
<keyword evidence="5" id="KW-0694">RNA-binding</keyword>
<proteinExistence type="predicted"/>
<dbReference type="PROSITE" id="PS50302">
    <property type="entry name" value="PUM"/>
    <property type="match status" value="4"/>
</dbReference>
<dbReference type="SMART" id="SM00025">
    <property type="entry name" value="Pumilio"/>
    <property type="match status" value="8"/>
</dbReference>
<keyword evidence="2" id="KW-0963">Cytoplasm</keyword>
<feature type="repeat" description="Pumilio" evidence="6">
    <location>
        <begin position="172"/>
        <end position="208"/>
    </location>
</feature>
<evidence type="ECO:0000259" key="7">
    <source>
        <dbReference type="PROSITE" id="PS50303"/>
    </source>
</evidence>
<comment type="subcellular location">
    <subcellularLocation>
        <location evidence="1">Cytoplasm</location>
    </subcellularLocation>
</comment>
<protein>
    <submittedName>
        <fullName evidence="9">Pumilio homolog 10</fullName>
    </submittedName>
</protein>
<accession>A0ABM0VYN3</accession>
<dbReference type="InterPro" id="IPR033712">
    <property type="entry name" value="Pumilio_RNA-bd"/>
</dbReference>
<dbReference type="RefSeq" id="XP_010463165.1">
    <property type="nucleotide sequence ID" value="XM_010464863.1"/>
</dbReference>
<gene>
    <name evidence="9" type="primary">LOC104743819</name>
</gene>
<dbReference type="InterPro" id="IPR033133">
    <property type="entry name" value="PUM-HD"/>
</dbReference>
<feature type="repeat" description="Pumilio" evidence="6">
    <location>
        <begin position="134"/>
        <end position="169"/>
    </location>
</feature>
<evidence type="ECO:0000256" key="3">
    <source>
        <dbReference type="ARBA" id="ARBA00022737"/>
    </source>
</evidence>
<dbReference type="InterPro" id="IPR001313">
    <property type="entry name" value="Pumilio_RNA-bd_rpt"/>
</dbReference>
<evidence type="ECO:0000256" key="5">
    <source>
        <dbReference type="ARBA" id="ARBA00022884"/>
    </source>
</evidence>
<evidence type="ECO:0000256" key="1">
    <source>
        <dbReference type="ARBA" id="ARBA00004496"/>
    </source>
</evidence>
<dbReference type="Proteomes" id="UP000694864">
    <property type="component" value="Chromosome 14"/>
</dbReference>
<feature type="repeat" description="Pumilio" evidence="6">
    <location>
        <begin position="282"/>
        <end position="319"/>
    </location>
</feature>
<dbReference type="PANTHER" id="PTHR12537:SF136">
    <property type="entry name" value="PUMILIO HOMOLOG 9-RELATED"/>
    <property type="match status" value="1"/>
</dbReference>
<dbReference type="SUPFAM" id="SSF48371">
    <property type="entry name" value="ARM repeat"/>
    <property type="match status" value="1"/>
</dbReference>
<feature type="repeat" description="Pumilio" evidence="6">
    <location>
        <begin position="351"/>
        <end position="388"/>
    </location>
</feature>
<dbReference type="InterPro" id="IPR016024">
    <property type="entry name" value="ARM-type_fold"/>
</dbReference>
<reference evidence="8" key="1">
    <citation type="journal article" date="2014" name="Nat. Commun.">
        <title>The emerging biofuel crop Camelina sativa retains a highly undifferentiated hexaploid genome structure.</title>
        <authorList>
            <person name="Kagale S."/>
            <person name="Koh C."/>
            <person name="Nixon J."/>
            <person name="Bollina V."/>
            <person name="Clarke W.E."/>
            <person name="Tuteja R."/>
            <person name="Spillane C."/>
            <person name="Robinson S.J."/>
            <person name="Links M.G."/>
            <person name="Clarke C."/>
            <person name="Higgins E.E."/>
            <person name="Huebert T."/>
            <person name="Sharpe A.G."/>
            <person name="Parkin I.A."/>
        </authorList>
    </citation>
    <scope>NUCLEOTIDE SEQUENCE [LARGE SCALE GENOMIC DNA]</scope>
    <source>
        <strain evidence="8">cv. DH55</strain>
    </source>
</reference>
<dbReference type="PANTHER" id="PTHR12537">
    <property type="entry name" value="RNA BINDING PROTEIN PUMILIO-RELATED"/>
    <property type="match status" value="1"/>
</dbReference>
<organism evidence="8 9">
    <name type="scientific">Camelina sativa</name>
    <name type="common">False flax</name>
    <name type="synonym">Myagrum sativum</name>
    <dbReference type="NCBI Taxonomy" id="90675"/>
    <lineage>
        <taxon>Eukaryota</taxon>
        <taxon>Viridiplantae</taxon>
        <taxon>Streptophyta</taxon>
        <taxon>Embryophyta</taxon>
        <taxon>Tracheophyta</taxon>
        <taxon>Spermatophyta</taxon>
        <taxon>Magnoliopsida</taxon>
        <taxon>eudicotyledons</taxon>
        <taxon>Gunneridae</taxon>
        <taxon>Pentapetalae</taxon>
        <taxon>rosids</taxon>
        <taxon>malvids</taxon>
        <taxon>Brassicales</taxon>
        <taxon>Brassicaceae</taxon>
        <taxon>Camelineae</taxon>
        <taxon>Camelina</taxon>
    </lineage>
</organism>
<dbReference type="PROSITE" id="PS50303">
    <property type="entry name" value="PUM_HD"/>
    <property type="match status" value="1"/>
</dbReference>
<evidence type="ECO:0000313" key="9">
    <source>
        <dbReference type="RefSeq" id="XP_010463165.1"/>
    </source>
</evidence>
<dbReference type="Pfam" id="PF00806">
    <property type="entry name" value="PUF"/>
    <property type="match status" value="8"/>
</dbReference>
<feature type="domain" description="PUM-HD" evidence="7">
    <location>
        <begin position="71"/>
        <end position="413"/>
    </location>
</feature>
<keyword evidence="4" id="KW-0810">Translation regulation</keyword>